<evidence type="ECO:0000313" key="3">
    <source>
        <dbReference type="Proteomes" id="UP001465976"/>
    </source>
</evidence>
<sequence>MDSTTSFSSTTSTIKSPTSQSGEATDDASDVEDNDYFNSRDARRSIGSTPPTPATPKTPNQATRTLRKRKSSLSIQASPVTGVRSNSRAAENALSRHISRSRSGSVNSLNPQGGPGAGNENASPPGMSSGPGIRGRMRSGSVGTALKPTRRGVRRVPNNPLPPPSAPLPPLPPPPANGTAMPVKRAHSRSISLVPRIAGLGISHEPLPPMPPTPPFKTGGGLSIS</sequence>
<gene>
    <name evidence="2" type="ORF">V5O48_009702</name>
</gene>
<feature type="compositionally biased region" description="Polar residues" evidence="1">
    <location>
        <begin position="101"/>
        <end position="111"/>
    </location>
</feature>
<feature type="compositionally biased region" description="Pro residues" evidence="1">
    <location>
        <begin position="159"/>
        <end position="176"/>
    </location>
</feature>
<dbReference type="EMBL" id="JBAHYK010000650">
    <property type="protein sequence ID" value="KAL0572256.1"/>
    <property type="molecule type" value="Genomic_DNA"/>
</dbReference>
<feature type="compositionally biased region" description="Low complexity" evidence="1">
    <location>
        <begin position="1"/>
        <end position="21"/>
    </location>
</feature>
<accession>A0ABR3FAG8</accession>
<feature type="compositionally biased region" description="Pro residues" evidence="1">
    <location>
        <begin position="206"/>
        <end position="215"/>
    </location>
</feature>
<feature type="compositionally biased region" description="Acidic residues" evidence="1">
    <location>
        <begin position="24"/>
        <end position="35"/>
    </location>
</feature>
<reference evidence="2 3" key="1">
    <citation type="submission" date="2024-02" db="EMBL/GenBank/DDBJ databases">
        <title>A draft genome for the cacao thread blight pathogen Marasmius crinis-equi.</title>
        <authorList>
            <person name="Cohen S.P."/>
            <person name="Baruah I.K."/>
            <person name="Amoako-Attah I."/>
            <person name="Bukari Y."/>
            <person name="Meinhardt L.W."/>
            <person name="Bailey B.A."/>
        </authorList>
    </citation>
    <scope>NUCLEOTIDE SEQUENCE [LARGE SCALE GENOMIC DNA]</scope>
    <source>
        <strain evidence="2 3">GH-76</strain>
    </source>
</reference>
<feature type="compositionally biased region" description="Polar residues" evidence="1">
    <location>
        <begin position="72"/>
        <end position="89"/>
    </location>
</feature>
<organism evidence="2 3">
    <name type="scientific">Marasmius crinis-equi</name>
    <dbReference type="NCBI Taxonomy" id="585013"/>
    <lineage>
        <taxon>Eukaryota</taxon>
        <taxon>Fungi</taxon>
        <taxon>Dikarya</taxon>
        <taxon>Basidiomycota</taxon>
        <taxon>Agaricomycotina</taxon>
        <taxon>Agaricomycetes</taxon>
        <taxon>Agaricomycetidae</taxon>
        <taxon>Agaricales</taxon>
        <taxon>Marasmiineae</taxon>
        <taxon>Marasmiaceae</taxon>
        <taxon>Marasmius</taxon>
    </lineage>
</organism>
<evidence type="ECO:0000256" key="1">
    <source>
        <dbReference type="SAM" id="MobiDB-lite"/>
    </source>
</evidence>
<evidence type="ECO:0000313" key="2">
    <source>
        <dbReference type="EMBL" id="KAL0572256.1"/>
    </source>
</evidence>
<comment type="caution">
    <text evidence="2">The sequence shown here is derived from an EMBL/GenBank/DDBJ whole genome shotgun (WGS) entry which is preliminary data.</text>
</comment>
<dbReference type="Proteomes" id="UP001465976">
    <property type="component" value="Unassembled WGS sequence"/>
</dbReference>
<proteinExistence type="predicted"/>
<feature type="region of interest" description="Disordered" evidence="1">
    <location>
        <begin position="202"/>
        <end position="225"/>
    </location>
</feature>
<protein>
    <submittedName>
        <fullName evidence="2">Uncharacterized protein</fullName>
    </submittedName>
</protein>
<name>A0ABR3FAG8_9AGAR</name>
<feature type="region of interest" description="Disordered" evidence="1">
    <location>
        <begin position="1"/>
        <end position="188"/>
    </location>
</feature>
<keyword evidence="3" id="KW-1185">Reference proteome</keyword>